<dbReference type="AlphaFoldDB" id="A0A0W4ZV35"/>
<dbReference type="EMBL" id="LFWA01000002">
    <property type="protein sequence ID" value="KTW32234.1"/>
    <property type="molecule type" value="Genomic_DNA"/>
</dbReference>
<dbReference type="InterPro" id="IPR003330">
    <property type="entry name" value="MSG"/>
</dbReference>
<keyword evidence="2" id="KW-1133">Transmembrane helix</keyword>
<evidence type="ECO:0000256" key="1">
    <source>
        <dbReference type="SAM" id="MobiDB-lite"/>
    </source>
</evidence>
<keyword evidence="2" id="KW-0472">Membrane</keyword>
<dbReference type="OrthoDB" id="5451799at2759"/>
<dbReference type="PANTHER" id="PTHR24216">
    <property type="entry name" value="PAXILLIN-RELATED"/>
    <property type="match status" value="1"/>
</dbReference>
<feature type="region of interest" description="Disordered" evidence="1">
    <location>
        <begin position="815"/>
        <end position="968"/>
    </location>
</feature>
<evidence type="ECO:0000313" key="5">
    <source>
        <dbReference type="Proteomes" id="UP000053447"/>
    </source>
</evidence>
<proteinExistence type="predicted"/>
<dbReference type="Proteomes" id="UP000053447">
    <property type="component" value="Unassembled WGS sequence"/>
</dbReference>
<name>A0A0W4ZV35_PNEJ7</name>
<feature type="compositionally biased region" description="Pro residues" evidence="1">
    <location>
        <begin position="817"/>
        <end position="886"/>
    </location>
</feature>
<comment type="caution">
    <text evidence="4">The sequence shown here is derived from an EMBL/GenBank/DDBJ whole genome shotgun (WGS) entry which is preliminary data.</text>
</comment>
<organism evidence="4 5">
    <name type="scientific">Pneumocystis jirovecii (strain RU7)</name>
    <name type="common">Human pneumocystis pneumonia agent</name>
    <dbReference type="NCBI Taxonomy" id="1408657"/>
    <lineage>
        <taxon>Eukaryota</taxon>
        <taxon>Fungi</taxon>
        <taxon>Dikarya</taxon>
        <taxon>Ascomycota</taxon>
        <taxon>Taphrinomycotina</taxon>
        <taxon>Pneumocystomycetes</taxon>
        <taxon>Pneumocystaceae</taxon>
        <taxon>Pneumocystis</taxon>
    </lineage>
</organism>
<evidence type="ECO:0000256" key="3">
    <source>
        <dbReference type="SAM" id="SignalP"/>
    </source>
</evidence>
<dbReference type="Pfam" id="PF02349">
    <property type="entry name" value="MSG"/>
    <property type="match status" value="2"/>
</dbReference>
<feature type="chain" id="PRO_5006933923" description="Major surface glycoprotein 2 C-terminal domain-containing protein" evidence="3">
    <location>
        <begin position="22"/>
        <end position="995"/>
    </location>
</feature>
<keyword evidence="2" id="KW-0812">Transmembrane</keyword>
<evidence type="ECO:0000313" key="4">
    <source>
        <dbReference type="EMBL" id="KTW32234.1"/>
    </source>
</evidence>
<sequence>MLLFTKTCILLVFISIKRVFSEDKELLDLVQTFSPLHDGDPLLSYKVTTEEYHHQLSKKIHNLELELKSNKYLYYLATFLTSNDFYNNDNCIKKLGELCISEVKILNSDIPHICSNPQSICTLSTQMPSAIKKIKDYLNKERNYHDQCSKLQTDCFFLEQYDSTDLSTKCNELKEYCYNKARMEIAETIIHRFLKGTHNKTACLKRLRNKCVSFSQKSPELLTLCIDGLNVCEKFISEIKKNCQSLQTQFSSEQKKISEHNCLNWLKKCHKNILDCQPLYSGCRLFQTSCAEKGFFSDFNRNYNHNFLELSINIDEDTIQYSYEHLNQLGIYVDKMPSFPNEVITNILIQNVNAQTSECEEKLNKKCPLADYLDIFKSICSKGSKNNEHGACINIYNKNKQHFESYTLDFIDNNILSISQNFFSKEKCAKYLSLCYFFNKYFDQVRSGLCEKIQLTCYQIDLEAEAYMTLIRKLNEKINPMDPWSSTFNVTKNCKTRLSLVCKKAMYRNYYVLYRCLHLQETCLKLTSLVDEKCNKLRETLKKMNTFTLASCREQRKECSNLKLCSGNTISLCQNLETYCRNMDELDNLKLEILKDNTVFLQSQSVCFHYLTNFCLENSSSYTYGCTNASKTCREILSNVEKDCKKLLRHMNDYEILLSGVSYTTYNRCSHLKHYCVLYIGGCPFLRDFCSKITEKCNSVLKKNKDLNALAKILGRISSVPECEKKMKECKKSTNQKEKKLCNSSIQCGTLISYLEKICDTLALKAFVYYHTKSSSNTETECKKLESLCSSIGSSCTGVNDRVSYVCTKLTVKCKSPQPPPPVPPPPLPHPPPSPPKPQPQPPSPPEPLPPPPPPPPPPKPQPLPPPPPPKPQPPSPKPQPQPPKPSEPDPSRPKPKPKPKPKPTNSTTSLTTSLPTADSSTASPPTTLDTDTSSRTSSHTSTAHTSTSTRSRPRPTISPGGGRGKGYGIRTQGLQIVELIWTTIGIILGLWIII</sequence>
<feature type="compositionally biased region" description="Low complexity" evidence="1">
    <location>
        <begin position="904"/>
        <end position="959"/>
    </location>
</feature>
<accession>A0A0W4ZV35</accession>
<feature type="signal peptide" evidence="3">
    <location>
        <begin position="1"/>
        <end position="21"/>
    </location>
</feature>
<dbReference type="RefSeq" id="XP_018230926.1">
    <property type="nucleotide sequence ID" value="XM_018372592.1"/>
</dbReference>
<dbReference type="GeneID" id="28938847"/>
<protein>
    <recommendedName>
        <fullName evidence="6">Major surface glycoprotein 2 C-terminal domain-containing protein</fullName>
    </recommendedName>
</protein>
<keyword evidence="3" id="KW-0732">Signal</keyword>
<reference evidence="5" key="1">
    <citation type="journal article" date="2016" name="Nat. Commun.">
        <title>Genome analysis of three Pneumocystis species reveals adaptation mechanisms to life exclusively in mammalian hosts.</title>
        <authorList>
            <person name="Ma L."/>
            <person name="Chen Z."/>
            <person name="Huang D.W."/>
            <person name="Kutty G."/>
            <person name="Ishihara M."/>
            <person name="Wang H."/>
            <person name="Abouelleil A."/>
            <person name="Bishop L."/>
            <person name="Davey E."/>
            <person name="Deng R."/>
            <person name="Deng X."/>
            <person name="Fan L."/>
            <person name="Fantoni G."/>
            <person name="Fitzgerald M."/>
            <person name="Gogineni E."/>
            <person name="Goldberg J.M."/>
            <person name="Handley G."/>
            <person name="Hu X."/>
            <person name="Huber C."/>
            <person name="Jiao X."/>
            <person name="Jones K."/>
            <person name="Levin J.Z."/>
            <person name="Liu Y."/>
            <person name="Macdonald P."/>
            <person name="Melnikov A."/>
            <person name="Raley C."/>
            <person name="Sassi M."/>
            <person name="Sherman B.T."/>
            <person name="Song X."/>
            <person name="Sykes S."/>
            <person name="Tran B."/>
            <person name="Walsh L."/>
            <person name="Xia Y."/>
            <person name="Yang J."/>
            <person name="Young S."/>
            <person name="Zeng Q."/>
            <person name="Zheng X."/>
            <person name="Stephens R."/>
            <person name="Nusbaum C."/>
            <person name="Birren B.W."/>
            <person name="Azadi P."/>
            <person name="Lempicki R.A."/>
            <person name="Cuomo C.A."/>
            <person name="Kovacs J.A."/>
        </authorList>
    </citation>
    <scope>NUCLEOTIDE SEQUENCE [LARGE SCALE GENOMIC DNA]</scope>
    <source>
        <strain evidence="5">RU7</strain>
    </source>
</reference>
<feature type="transmembrane region" description="Helical" evidence="2">
    <location>
        <begin position="974"/>
        <end position="994"/>
    </location>
</feature>
<keyword evidence="5" id="KW-1185">Reference proteome</keyword>
<evidence type="ECO:0008006" key="6">
    <source>
        <dbReference type="Google" id="ProtNLM"/>
    </source>
</evidence>
<dbReference type="VEuPathDB" id="FungiDB:T551_00325"/>
<evidence type="ECO:0000256" key="2">
    <source>
        <dbReference type="SAM" id="Phobius"/>
    </source>
</evidence>
<dbReference type="STRING" id="1408657.A0A0W4ZV35"/>
<gene>
    <name evidence="4" type="ORF">T551_00325</name>
</gene>
<dbReference type="PRINTS" id="PR01217">
    <property type="entry name" value="PRICHEXTENSN"/>
</dbReference>
<dbReference type="PANTHER" id="PTHR24216:SF65">
    <property type="entry name" value="PAXILLIN-LIKE PROTEIN 1"/>
    <property type="match status" value="1"/>
</dbReference>